<evidence type="ECO:0000313" key="3">
    <source>
        <dbReference type="EMBL" id="RDI97179.1"/>
    </source>
</evidence>
<evidence type="ECO:0000256" key="1">
    <source>
        <dbReference type="SAM" id="SignalP"/>
    </source>
</evidence>
<name>A0A370K3H3_9GAMM</name>
<dbReference type="InterPro" id="IPR040756">
    <property type="entry name" value="Peptidase_M61_N"/>
</dbReference>
<comment type="caution">
    <text evidence="3">The sequence shown here is derived from an EMBL/GenBank/DDBJ whole genome shotgun (WGS) entry which is preliminary data.</text>
</comment>
<dbReference type="InterPro" id="IPR006311">
    <property type="entry name" value="TAT_signal"/>
</dbReference>
<dbReference type="Pfam" id="PF17899">
    <property type="entry name" value="Peptidase_M61_N"/>
    <property type="match status" value="1"/>
</dbReference>
<dbReference type="InterPro" id="IPR024191">
    <property type="entry name" value="Peptidase_M61"/>
</dbReference>
<dbReference type="InterPro" id="IPR036034">
    <property type="entry name" value="PDZ_sf"/>
</dbReference>
<evidence type="ECO:0000259" key="2">
    <source>
        <dbReference type="PROSITE" id="PS50106"/>
    </source>
</evidence>
<dbReference type="RefSeq" id="WP_114826515.1">
    <property type="nucleotide sequence ID" value="NZ_QQSY01000006.1"/>
</dbReference>
<dbReference type="OrthoDB" id="9778516at2"/>
<feature type="signal peptide" evidence="1">
    <location>
        <begin position="1"/>
        <end position="35"/>
    </location>
</feature>
<organism evidence="3 4">
    <name type="scientific">Dyella solisilvae</name>
    <dbReference type="NCBI Taxonomy" id="1920168"/>
    <lineage>
        <taxon>Bacteria</taxon>
        <taxon>Pseudomonadati</taxon>
        <taxon>Pseudomonadota</taxon>
        <taxon>Gammaproteobacteria</taxon>
        <taxon>Lysobacterales</taxon>
        <taxon>Rhodanobacteraceae</taxon>
        <taxon>Dyella</taxon>
    </lineage>
</organism>
<sequence>MTLAAPAHTQAASRRMFSRLALAVALALAAGGAAAEDARTSSVPPPQDTTYAGTVKLHVDASNTAQGIFLVRETIPVKAGALTLLYPQWIPGDHSPTGPIAMLAGLKITANGKPVAWKRDKYDVYAFHLEVPAGVSSIDAEFQYLSGRTESQGFEVTDRMMDMEWSKVSLYPAGYYSRGITFAPSLTVAHGWQVGTALETASQSGDTVTFKPVTYNNLVDSPVYAGRYFKRVDLNPGGDTAVHLNLVADAPKYLEMTPEQLQVHRNLVTQAVKLFGSHHYDHYEFLFSLSDQLGGNGTEHHQSSENGLGADYFTAWKEAAPDRDLLAHEYTHSWNGKFRRPADLWTPNFNVPMANSLLWVYEGQTQYWGFVLTARAGMWSAEQFRDALAMVAANYERNRPGFQWRSLEDTTNDPISARRSSLPFRSWQMSEEYYSGGQMMWLEVDGKLRELTHDKKSLDDFARAFFGVDNGSYVTRTYTFDDVVAGLDGVAKYDWAKFLRERVGELNPPLQNGLAATGWKLVYTDQESEFERQYNSRPQSPRHLYNFAWSIGITVDDKGQINDVRWNGPAFKAGVSTGAAIVAINGQDYSNDALKDAITAAKGGKAPIQLLLKYQGVLHTVPVDYHDGLKYPHLERVEGTPNYLDEIIAPRK</sequence>
<protein>
    <submittedName>
        <fullName evidence="3">M61 family peptidase</fullName>
    </submittedName>
</protein>
<dbReference type="EMBL" id="QQSY01000006">
    <property type="protein sequence ID" value="RDI97179.1"/>
    <property type="molecule type" value="Genomic_DNA"/>
</dbReference>
<dbReference type="Gene3D" id="1.10.390.10">
    <property type="entry name" value="Neutral Protease Domain 2"/>
    <property type="match status" value="1"/>
</dbReference>
<dbReference type="PROSITE" id="PS50106">
    <property type="entry name" value="PDZ"/>
    <property type="match status" value="1"/>
</dbReference>
<feature type="domain" description="PDZ" evidence="2">
    <location>
        <begin position="551"/>
        <end position="616"/>
    </location>
</feature>
<dbReference type="InterPro" id="IPR007963">
    <property type="entry name" value="Peptidase_M61_catalytic"/>
</dbReference>
<dbReference type="Gene3D" id="2.60.40.3650">
    <property type="match status" value="1"/>
</dbReference>
<dbReference type="Proteomes" id="UP000254711">
    <property type="component" value="Unassembled WGS sequence"/>
</dbReference>
<feature type="chain" id="PRO_5017042815" evidence="1">
    <location>
        <begin position="36"/>
        <end position="652"/>
    </location>
</feature>
<dbReference type="PIRSF" id="PIRSF016493">
    <property type="entry name" value="Glycyl_aminpptds"/>
    <property type="match status" value="1"/>
</dbReference>
<dbReference type="Pfam" id="PF05299">
    <property type="entry name" value="Peptidase_M61"/>
    <property type="match status" value="1"/>
</dbReference>
<keyword evidence="4" id="KW-1185">Reference proteome</keyword>
<dbReference type="InterPro" id="IPR027268">
    <property type="entry name" value="Peptidase_M4/M1_CTD_sf"/>
</dbReference>
<proteinExistence type="predicted"/>
<keyword evidence="1" id="KW-0732">Signal</keyword>
<reference evidence="3 4" key="1">
    <citation type="submission" date="2018-07" db="EMBL/GenBank/DDBJ databases">
        <title>Dyella solisilvae sp. nov., isolated from the pine and broad-leaved mixed forest soil.</title>
        <authorList>
            <person name="Gao Z."/>
            <person name="Qiu L."/>
        </authorList>
    </citation>
    <scope>NUCLEOTIDE SEQUENCE [LARGE SCALE GENOMIC DNA]</scope>
    <source>
        <strain evidence="3 4">DHG54</strain>
    </source>
</reference>
<dbReference type="SUPFAM" id="SSF50156">
    <property type="entry name" value="PDZ domain-like"/>
    <property type="match status" value="1"/>
</dbReference>
<gene>
    <name evidence="3" type="ORF">DVT68_17605</name>
</gene>
<dbReference type="Gene3D" id="2.30.42.10">
    <property type="match status" value="1"/>
</dbReference>
<evidence type="ECO:0000313" key="4">
    <source>
        <dbReference type="Proteomes" id="UP000254711"/>
    </source>
</evidence>
<dbReference type="InterPro" id="IPR001478">
    <property type="entry name" value="PDZ"/>
</dbReference>
<accession>A0A370K3H3</accession>
<dbReference type="PROSITE" id="PS51318">
    <property type="entry name" value="TAT"/>
    <property type="match status" value="1"/>
</dbReference>
<dbReference type="AlphaFoldDB" id="A0A370K3H3"/>